<keyword evidence="6" id="KW-1185">Reference proteome</keyword>
<keyword evidence="1" id="KW-0539">Nucleus</keyword>
<evidence type="ECO:0000256" key="1">
    <source>
        <dbReference type="PROSITE-ProRule" id="PRU00267"/>
    </source>
</evidence>
<dbReference type="GO" id="GO:0003677">
    <property type="term" value="F:DNA binding"/>
    <property type="evidence" value="ECO:0007669"/>
    <property type="project" value="UniProtKB-UniRule"/>
</dbReference>
<reference evidence="7" key="2">
    <citation type="submission" date="2016-06" db="UniProtKB">
        <authorList>
            <consortium name="WormBaseParasite"/>
        </authorList>
    </citation>
    <scope>IDENTIFICATION</scope>
</reference>
<dbReference type="InterPro" id="IPR043136">
    <property type="entry name" value="B30.2/SPRY_sf"/>
</dbReference>
<feature type="DNA-binding region" description="HMG box" evidence="1">
    <location>
        <begin position="15"/>
        <end position="84"/>
    </location>
</feature>
<feature type="compositionally biased region" description="Basic and acidic residues" evidence="3">
    <location>
        <begin position="278"/>
        <end position="296"/>
    </location>
</feature>
<evidence type="ECO:0000313" key="7">
    <source>
        <dbReference type="WBParaSite" id="GPLIN_000372100"/>
    </source>
</evidence>
<feature type="region of interest" description="Disordered" evidence="3">
    <location>
        <begin position="278"/>
        <end position="312"/>
    </location>
</feature>
<feature type="domain" description="B30.2/SPRY" evidence="5">
    <location>
        <begin position="612"/>
        <end position="808"/>
    </location>
</feature>
<evidence type="ECO:0000259" key="5">
    <source>
        <dbReference type="PROSITE" id="PS50188"/>
    </source>
</evidence>
<name>A0A183BSY5_GLOPA</name>
<feature type="coiled-coil region" evidence="2">
    <location>
        <begin position="558"/>
        <end position="616"/>
    </location>
</feature>
<dbReference type="SUPFAM" id="SSF49899">
    <property type="entry name" value="Concanavalin A-like lectins/glucanases"/>
    <property type="match status" value="1"/>
</dbReference>
<organism evidence="6 7">
    <name type="scientific">Globodera pallida</name>
    <name type="common">Potato cyst nematode worm</name>
    <name type="synonym">Heterodera pallida</name>
    <dbReference type="NCBI Taxonomy" id="36090"/>
    <lineage>
        <taxon>Eukaryota</taxon>
        <taxon>Metazoa</taxon>
        <taxon>Ecdysozoa</taxon>
        <taxon>Nematoda</taxon>
        <taxon>Chromadorea</taxon>
        <taxon>Rhabditida</taxon>
        <taxon>Tylenchina</taxon>
        <taxon>Tylenchomorpha</taxon>
        <taxon>Tylenchoidea</taxon>
        <taxon>Heteroderidae</taxon>
        <taxon>Heteroderinae</taxon>
        <taxon>Globodera</taxon>
    </lineage>
</organism>
<dbReference type="InterPro" id="IPR050618">
    <property type="entry name" value="Ubq-SigPath_Reg"/>
</dbReference>
<dbReference type="Gene3D" id="1.10.30.10">
    <property type="entry name" value="High mobility group box domain"/>
    <property type="match status" value="1"/>
</dbReference>
<dbReference type="InterPro" id="IPR036910">
    <property type="entry name" value="HMG_box_dom_sf"/>
</dbReference>
<proteinExistence type="predicted"/>
<dbReference type="SMART" id="SM00449">
    <property type="entry name" value="SPRY"/>
    <property type="match status" value="1"/>
</dbReference>
<dbReference type="SUPFAM" id="SSF47095">
    <property type="entry name" value="HMG-box"/>
    <property type="match status" value="1"/>
</dbReference>
<dbReference type="CDD" id="cd12885">
    <property type="entry name" value="SPRY_RanBP_like"/>
    <property type="match status" value="1"/>
</dbReference>
<evidence type="ECO:0000256" key="2">
    <source>
        <dbReference type="SAM" id="Coils"/>
    </source>
</evidence>
<keyword evidence="2" id="KW-0175">Coiled coil</keyword>
<dbReference type="Gene3D" id="2.60.120.920">
    <property type="match status" value="1"/>
</dbReference>
<dbReference type="AlphaFoldDB" id="A0A183BSY5"/>
<dbReference type="InterPro" id="IPR044736">
    <property type="entry name" value="Gid1/RanBPM/SPLA_SPRY"/>
</dbReference>
<dbReference type="InterPro" id="IPR003877">
    <property type="entry name" value="SPRY_dom"/>
</dbReference>
<dbReference type="Pfam" id="PF00622">
    <property type="entry name" value="SPRY"/>
    <property type="match status" value="1"/>
</dbReference>
<dbReference type="PANTHER" id="PTHR12864">
    <property type="entry name" value="RAN BINDING PROTEIN 9-RELATED"/>
    <property type="match status" value="1"/>
</dbReference>
<dbReference type="Proteomes" id="UP000050741">
    <property type="component" value="Unassembled WGS sequence"/>
</dbReference>
<dbReference type="WBParaSite" id="GPLIN_000372100">
    <property type="protein sequence ID" value="GPLIN_000372100"/>
    <property type="gene ID" value="GPLIN_000372100"/>
</dbReference>
<protein>
    <submittedName>
        <fullName evidence="7">HMG box domain-containing protein</fullName>
    </submittedName>
</protein>
<dbReference type="InterPro" id="IPR009071">
    <property type="entry name" value="HMG_box_dom"/>
</dbReference>
<dbReference type="InterPro" id="IPR013320">
    <property type="entry name" value="ConA-like_dom_sf"/>
</dbReference>
<dbReference type="Pfam" id="PF09011">
    <property type="entry name" value="HMG_box_2"/>
    <property type="match status" value="1"/>
</dbReference>
<sequence length="811" mass="93947">MKKKLQKFYAETNRPKQPLTSNWVFIKEHFEKQPEPIKTLAKVNKFVAETAQQWRQMTDAEKRPYVDQAQCNSAAYHKELAEWKQNHADEIGAWKEANKPKAKAALKARDAQFNQQAPFEWNINDDREVDEKERIHQMLLDDSTYLVEKREWSSDDDRDVDEEAAAIQRMFLAISTYLGSKEISQKQRCFTFTCLRDCRKHKTKWAGSLYLINQRRWCESSRTTLAKDLGPTLMDPSEEKRLLRARLAQLERQQTMNSRTSSSASFDLVAQNENDEADTLHRQNDDKEPNNDKESTADQQEADQLKKQQQHNIDESAKMEEFQKQQQHNIDESAKMEEFQKQQQHNIDESAKMEEFQKQQQHNIDESAKMEEFQKQQQHNIDESAKMEEFQKQQQHNIDDAAEMEQLKTDYLQCDQKALLERKQQKTDQKALSAPIDQGTSQLKGELSAKMVVKCQNQQKQNIDALTEAQKGNVEIGGNKIDNLVAILTPAAQWRRYDLFRIAGAIVLFIFIIYTVHRFNQQNEQLNEMRLEMAESLKSVQAMVGAELGIGKQFNLSMAAQEDEEQTKLEELKHLREKIKQFELELKEMKQIAIVVAELEKQKQSNANKFAELEGHQKQNIDALKRNGLTPQNRWDSAACHEDLTLSELDRLIVQLNVNNYGWRSVLAVEPIPKEYFGIFYFEVKMLAKSEFSNVFIGFATKPMPLDKYVGYHEGTFAYEGNGKFWGHEVDGCDHCNGRPYIKGKLPFGVGDVVGCGVNLATRQIIYTKNGKRLDTANLFVSFAVDLFPFVSMRHSGEIEANFGPNFKYKF</sequence>
<dbReference type="PROSITE" id="PS50188">
    <property type="entry name" value="B302_SPRY"/>
    <property type="match status" value="1"/>
</dbReference>
<accession>A0A183BSY5</accession>
<dbReference type="SMART" id="SM00398">
    <property type="entry name" value="HMG"/>
    <property type="match status" value="1"/>
</dbReference>
<evidence type="ECO:0000259" key="4">
    <source>
        <dbReference type="PROSITE" id="PS50118"/>
    </source>
</evidence>
<evidence type="ECO:0000256" key="3">
    <source>
        <dbReference type="SAM" id="MobiDB-lite"/>
    </source>
</evidence>
<dbReference type="InterPro" id="IPR001870">
    <property type="entry name" value="B30.2/SPRY"/>
</dbReference>
<keyword evidence="1" id="KW-0238">DNA-binding</keyword>
<dbReference type="PROSITE" id="PS50118">
    <property type="entry name" value="HMG_BOX_2"/>
    <property type="match status" value="1"/>
</dbReference>
<evidence type="ECO:0000313" key="6">
    <source>
        <dbReference type="Proteomes" id="UP000050741"/>
    </source>
</evidence>
<dbReference type="GO" id="GO:0005634">
    <property type="term" value="C:nucleus"/>
    <property type="evidence" value="ECO:0007669"/>
    <property type="project" value="UniProtKB-UniRule"/>
</dbReference>
<reference evidence="6" key="1">
    <citation type="submission" date="2014-05" db="EMBL/GenBank/DDBJ databases">
        <title>The genome and life-stage specific transcriptomes of Globodera pallida elucidate key aspects of plant parasitism by a cyst nematode.</title>
        <authorList>
            <person name="Cotton J.A."/>
            <person name="Lilley C.J."/>
            <person name="Jones L.M."/>
            <person name="Kikuchi T."/>
            <person name="Reid A.J."/>
            <person name="Thorpe P."/>
            <person name="Tsai I.J."/>
            <person name="Beasley H."/>
            <person name="Blok V."/>
            <person name="Cock P.J.A."/>
            <person name="Van den Akker S.E."/>
            <person name="Holroyd N."/>
            <person name="Hunt M."/>
            <person name="Mantelin S."/>
            <person name="Naghra H."/>
            <person name="Pain A."/>
            <person name="Palomares-Rius J.E."/>
            <person name="Zarowiecki M."/>
            <person name="Berriman M."/>
            <person name="Jones J.T."/>
            <person name="Urwin P.E."/>
        </authorList>
    </citation>
    <scope>NUCLEOTIDE SEQUENCE [LARGE SCALE GENOMIC DNA]</scope>
    <source>
        <strain evidence="6">Lindley</strain>
    </source>
</reference>
<feature type="domain" description="HMG box" evidence="4">
    <location>
        <begin position="15"/>
        <end position="84"/>
    </location>
</feature>